<dbReference type="InterPro" id="IPR005135">
    <property type="entry name" value="Endo/exonuclease/phosphatase"/>
</dbReference>
<sequence>MQQMLRALLPLSSPFRHGLSVTVTHKVTLLEIWKSSLPSYKWVSCFGRQVDQQHVQALVSNVLAVSKVLSTPNGNQTSSTSSVNPSTLVGPGLPAASLHRPASPLGIDGTSEPTPDQPPTPDYSQRKRFRRSSSGSEGELMPRVQAHIPDDQPPLLNSPYLDQLQQTSTPPLTDLLLSFAFQNVQITQWTHLLTSLPLRPLLSSPPRASAKLKIDHIFAIVNNSSSILCGDFNAHNPLWNNLTTNSDAKTCSTGNYLRTLLQEFSDVSLVNSSDTTHLCGGVLDLTFVSSPLLPLTKWSLHPFLASDHFAVTTTIQALRVPTPSPTLKCNLQRADWRLYKDLIEDWVAGWVPPDDLDQFDSAFVGAIHEAGTQAFPTTSPSFHSHRNHWFYNDRIRELRHRLLIMRKLLRQHPSPDLTAFCAANKHICKAIQEIKTRTCLEWCKSLNVHTSLQDLWRKLNAISGKFKRQPFHPQPKREADALITLFKNRSDTAHFPHSTRQCLATQEPLHDEAISRAIHEPAESGIPLSLKDK</sequence>
<organism evidence="3 4">
    <name type="scientific">Penaeus vannamei</name>
    <name type="common">Whiteleg shrimp</name>
    <name type="synonym">Litopenaeus vannamei</name>
    <dbReference type="NCBI Taxonomy" id="6689"/>
    <lineage>
        <taxon>Eukaryota</taxon>
        <taxon>Metazoa</taxon>
        <taxon>Ecdysozoa</taxon>
        <taxon>Arthropoda</taxon>
        <taxon>Crustacea</taxon>
        <taxon>Multicrustacea</taxon>
        <taxon>Malacostraca</taxon>
        <taxon>Eumalacostraca</taxon>
        <taxon>Eucarida</taxon>
        <taxon>Decapoda</taxon>
        <taxon>Dendrobranchiata</taxon>
        <taxon>Penaeoidea</taxon>
        <taxon>Penaeidae</taxon>
        <taxon>Penaeus</taxon>
    </lineage>
</organism>
<dbReference type="OrthoDB" id="6372692at2759"/>
<dbReference type="Pfam" id="PF14529">
    <property type="entry name" value="Exo_endo_phos_2"/>
    <property type="match status" value="1"/>
</dbReference>
<protein>
    <submittedName>
        <fullName evidence="3">Putative RNA-directed DNA polymerase from mobile element jockey-like</fullName>
    </submittedName>
</protein>
<comment type="caution">
    <text evidence="3">The sequence shown here is derived from an EMBL/GenBank/DDBJ whole genome shotgun (WGS) entry which is preliminary data.</text>
</comment>
<keyword evidence="3" id="KW-0548">Nucleotidyltransferase</keyword>
<gene>
    <name evidence="3" type="ORF">C7M84_010088</name>
</gene>
<keyword evidence="4" id="KW-1185">Reference proteome</keyword>
<dbReference type="SUPFAM" id="SSF56219">
    <property type="entry name" value="DNase I-like"/>
    <property type="match status" value="1"/>
</dbReference>
<dbReference type="STRING" id="6689.A0A3R7M4E2"/>
<reference evidence="3 4" key="2">
    <citation type="submission" date="2019-01" db="EMBL/GenBank/DDBJ databases">
        <title>The decoding of complex shrimp genome reveals the adaptation for benthos swimmer, frequently molting mechanism and breeding impact on genome.</title>
        <authorList>
            <person name="Sun Y."/>
            <person name="Gao Y."/>
            <person name="Yu Y."/>
        </authorList>
    </citation>
    <scope>NUCLEOTIDE SEQUENCE [LARGE SCALE GENOMIC DNA]</scope>
    <source>
        <tissue evidence="3">Muscle</tissue>
    </source>
</reference>
<dbReference type="AlphaFoldDB" id="A0A3R7M4E2"/>
<dbReference type="InterPro" id="IPR036691">
    <property type="entry name" value="Endo/exonu/phosph_ase_sf"/>
</dbReference>
<reference evidence="3 4" key="1">
    <citation type="submission" date="2018-04" db="EMBL/GenBank/DDBJ databases">
        <authorList>
            <person name="Zhang X."/>
            <person name="Yuan J."/>
            <person name="Li F."/>
            <person name="Xiang J."/>
        </authorList>
    </citation>
    <scope>NUCLEOTIDE SEQUENCE [LARGE SCALE GENOMIC DNA]</scope>
    <source>
        <tissue evidence="3">Muscle</tissue>
    </source>
</reference>
<evidence type="ECO:0000259" key="2">
    <source>
        <dbReference type="Pfam" id="PF14529"/>
    </source>
</evidence>
<dbReference type="EMBL" id="QCYY01002277">
    <property type="protein sequence ID" value="ROT71591.1"/>
    <property type="molecule type" value="Genomic_DNA"/>
</dbReference>
<proteinExistence type="predicted"/>
<evidence type="ECO:0000313" key="4">
    <source>
        <dbReference type="Proteomes" id="UP000283509"/>
    </source>
</evidence>
<keyword evidence="3" id="KW-0808">Transferase</keyword>
<feature type="compositionally biased region" description="Polar residues" evidence="1">
    <location>
        <begin position="71"/>
        <end position="87"/>
    </location>
</feature>
<evidence type="ECO:0000313" key="3">
    <source>
        <dbReference type="EMBL" id="ROT71591.1"/>
    </source>
</evidence>
<dbReference type="Proteomes" id="UP000283509">
    <property type="component" value="Unassembled WGS sequence"/>
</dbReference>
<feature type="domain" description="Endonuclease/exonuclease/phosphatase" evidence="2">
    <location>
        <begin position="209"/>
        <end position="311"/>
    </location>
</feature>
<dbReference type="Gene3D" id="3.60.10.10">
    <property type="entry name" value="Endonuclease/exonuclease/phosphatase"/>
    <property type="match status" value="1"/>
</dbReference>
<accession>A0A3R7M4E2</accession>
<keyword evidence="3" id="KW-0695">RNA-directed DNA polymerase</keyword>
<feature type="region of interest" description="Disordered" evidence="1">
    <location>
        <begin position="71"/>
        <end position="140"/>
    </location>
</feature>
<dbReference type="GO" id="GO:0003964">
    <property type="term" value="F:RNA-directed DNA polymerase activity"/>
    <property type="evidence" value="ECO:0007669"/>
    <property type="project" value="UniProtKB-KW"/>
</dbReference>
<evidence type="ECO:0000256" key="1">
    <source>
        <dbReference type="SAM" id="MobiDB-lite"/>
    </source>
</evidence>
<name>A0A3R7M4E2_PENVA</name>